<protein>
    <submittedName>
        <fullName evidence="1">Uncharacterized protein</fullName>
    </submittedName>
</protein>
<dbReference type="OrthoDB" id="385632at2759"/>
<proteinExistence type="predicted"/>
<accession>W7K2I2</accession>
<evidence type="ECO:0000313" key="1">
    <source>
        <dbReference type="EMBL" id="EWC78141.1"/>
    </source>
</evidence>
<name>W7K2I2_PLAFA</name>
<dbReference type="Proteomes" id="UP000030697">
    <property type="component" value="Unassembled WGS sequence"/>
</dbReference>
<dbReference type="AlphaFoldDB" id="W7K2I2"/>
<dbReference type="EMBL" id="KE124452">
    <property type="protein sequence ID" value="EWC78141.1"/>
    <property type="molecule type" value="Genomic_DNA"/>
</dbReference>
<gene>
    <name evidence="1" type="ORF">C923_01189</name>
</gene>
<organism evidence="1 2">
    <name type="scientific">Plasmodium falciparum UGT5.1</name>
    <dbReference type="NCBI Taxonomy" id="1237627"/>
    <lineage>
        <taxon>Eukaryota</taxon>
        <taxon>Sar</taxon>
        <taxon>Alveolata</taxon>
        <taxon>Apicomplexa</taxon>
        <taxon>Aconoidasida</taxon>
        <taxon>Haemosporida</taxon>
        <taxon>Plasmodiidae</taxon>
        <taxon>Plasmodium</taxon>
        <taxon>Plasmodium (Laverania)</taxon>
    </lineage>
</organism>
<evidence type="ECO:0000313" key="2">
    <source>
        <dbReference type="Proteomes" id="UP000030697"/>
    </source>
</evidence>
<reference evidence="1 2" key="1">
    <citation type="submission" date="2013-02" db="EMBL/GenBank/DDBJ databases">
        <title>The Genome Sequence of Plasmodium falciparum UGT5.1.</title>
        <authorList>
            <consortium name="The Broad Institute Genome Sequencing Platform"/>
            <consortium name="The Broad Institute Genome Sequencing Center for Infectious Disease"/>
            <person name="Neafsey D."/>
            <person name="Cheeseman I."/>
            <person name="Volkman S."/>
            <person name="Adams J."/>
            <person name="Walker B."/>
            <person name="Young S.K."/>
            <person name="Zeng Q."/>
            <person name="Gargeya S."/>
            <person name="Fitzgerald M."/>
            <person name="Haas B."/>
            <person name="Abouelleil A."/>
            <person name="Alvarado L."/>
            <person name="Arachchi H.M."/>
            <person name="Berlin A.M."/>
            <person name="Chapman S.B."/>
            <person name="Dewar J."/>
            <person name="Goldberg J."/>
            <person name="Griggs A."/>
            <person name="Gujja S."/>
            <person name="Hansen M."/>
            <person name="Howarth C."/>
            <person name="Imamovic A."/>
            <person name="Larimer J."/>
            <person name="McCowan C."/>
            <person name="Murphy C."/>
            <person name="Neiman D."/>
            <person name="Pearson M."/>
            <person name="Priest M."/>
            <person name="Roberts A."/>
            <person name="Saif S."/>
            <person name="Shea T."/>
            <person name="Sisk P."/>
            <person name="Sykes S."/>
            <person name="Wortman J."/>
            <person name="Nusbaum C."/>
            <person name="Birren B."/>
        </authorList>
    </citation>
    <scope>NUCLEOTIDE SEQUENCE [LARGE SCALE GENOMIC DNA]</scope>
    <source>
        <strain evidence="1 2">UGT5.1</strain>
    </source>
</reference>
<feature type="non-terminal residue" evidence="1">
    <location>
        <position position="35"/>
    </location>
</feature>
<sequence length="35" mass="4220">MAKLERKKFEARKKDGKLRTRKTGFSKFSYQANNR</sequence>